<dbReference type="Gene3D" id="3.80.10.10">
    <property type="entry name" value="Ribonuclease Inhibitor"/>
    <property type="match status" value="1"/>
</dbReference>
<accession>A0A6L2K5Z7</accession>
<dbReference type="AlphaFoldDB" id="A0A6L2K5Z7"/>
<reference evidence="1" key="1">
    <citation type="journal article" date="2019" name="Sci. Rep.">
        <title>Draft genome of Tanacetum cinerariifolium, the natural source of mosquito coil.</title>
        <authorList>
            <person name="Yamashiro T."/>
            <person name="Shiraishi A."/>
            <person name="Satake H."/>
            <person name="Nakayama K."/>
        </authorList>
    </citation>
    <scope>NUCLEOTIDE SEQUENCE</scope>
</reference>
<dbReference type="EMBL" id="BKCJ010001898">
    <property type="protein sequence ID" value="GEU44828.1"/>
    <property type="molecule type" value="Genomic_DNA"/>
</dbReference>
<organism evidence="1">
    <name type="scientific">Tanacetum cinerariifolium</name>
    <name type="common">Dalmatian daisy</name>
    <name type="synonym">Chrysanthemum cinerariifolium</name>
    <dbReference type="NCBI Taxonomy" id="118510"/>
    <lineage>
        <taxon>Eukaryota</taxon>
        <taxon>Viridiplantae</taxon>
        <taxon>Streptophyta</taxon>
        <taxon>Embryophyta</taxon>
        <taxon>Tracheophyta</taxon>
        <taxon>Spermatophyta</taxon>
        <taxon>Magnoliopsida</taxon>
        <taxon>eudicotyledons</taxon>
        <taxon>Gunneridae</taxon>
        <taxon>Pentapetalae</taxon>
        <taxon>asterids</taxon>
        <taxon>campanulids</taxon>
        <taxon>Asterales</taxon>
        <taxon>Asteraceae</taxon>
        <taxon>Asteroideae</taxon>
        <taxon>Anthemideae</taxon>
        <taxon>Anthemidinae</taxon>
        <taxon>Tanacetum</taxon>
    </lineage>
</organism>
<name>A0A6L2K5Z7_TANCI</name>
<dbReference type="PANTHER" id="PTHR11017">
    <property type="entry name" value="LEUCINE-RICH REPEAT-CONTAINING PROTEIN"/>
    <property type="match status" value="1"/>
</dbReference>
<evidence type="ECO:0000313" key="1">
    <source>
        <dbReference type="EMBL" id="GEU44828.1"/>
    </source>
</evidence>
<dbReference type="GO" id="GO:0006952">
    <property type="term" value="P:defense response"/>
    <property type="evidence" value="ECO:0007669"/>
    <property type="project" value="InterPro"/>
</dbReference>
<dbReference type="PANTHER" id="PTHR11017:SF313">
    <property type="entry name" value="TIR DOMAIN, P-LOOP CONTAINING NUCLEOSIDE TRIPHOSPHATE HYDROLASE"/>
    <property type="match status" value="1"/>
</dbReference>
<sequence>MQTRIQNLTDRCVLTIGPRNELMMHKLLQVLGRQKVRQEATNPWKRSRLWCYTDSYEVLRKDRNKKKLFGMVFDQEVFKKKNPDVHEVDKYHLSKMNNLKLLQLNHVQPNWSYDDFPEELRWLCMHGFPLESIPIELPMKNLVALDLSRSKINVFYKSDSIRQQLNGTTPQLTESDLRDNPSFPSLKILDLSVCEKLSSVCDFLELPALERLMLVDCSRLIEICGTIKDCNRIVFIDISYCYSLKDHKRLCRLRNLAELSLIDLERPTNEEISGMRQGMPELTINYKEVSG</sequence>
<dbReference type="InterPro" id="IPR032675">
    <property type="entry name" value="LRR_dom_sf"/>
</dbReference>
<dbReference type="SUPFAM" id="SSF52058">
    <property type="entry name" value="L domain-like"/>
    <property type="match status" value="1"/>
</dbReference>
<comment type="caution">
    <text evidence="1">The sequence shown here is derived from an EMBL/GenBank/DDBJ whole genome shotgun (WGS) entry which is preliminary data.</text>
</comment>
<protein>
    <submittedName>
        <fullName evidence="1">Uncharacterized protein</fullName>
    </submittedName>
</protein>
<gene>
    <name evidence="1" type="ORF">Tci_016806</name>
</gene>
<dbReference type="InterPro" id="IPR044974">
    <property type="entry name" value="Disease_R_plants"/>
</dbReference>
<proteinExistence type="predicted"/>